<evidence type="ECO:0000313" key="2">
    <source>
        <dbReference type="Proteomes" id="UP000676336"/>
    </source>
</evidence>
<comment type="caution">
    <text evidence="1">The sequence shown here is derived from an EMBL/GenBank/DDBJ whole genome shotgun (WGS) entry which is preliminary data.</text>
</comment>
<dbReference type="Proteomes" id="UP000676336">
    <property type="component" value="Unassembled WGS sequence"/>
</dbReference>
<gene>
    <name evidence="1" type="ORF">SMN809_LOCUS40744</name>
</gene>
<organism evidence="1 2">
    <name type="scientific">Rotaria magnacalcarata</name>
    <dbReference type="NCBI Taxonomy" id="392030"/>
    <lineage>
        <taxon>Eukaryota</taxon>
        <taxon>Metazoa</taxon>
        <taxon>Spiralia</taxon>
        <taxon>Gnathifera</taxon>
        <taxon>Rotifera</taxon>
        <taxon>Eurotatoria</taxon>
        <taxon>Bdelloidea</taxon>
        <taxon>Philodinida</taxon>
        <taxon>Philodinidae</taxon>
        <taxon>Rotaria</taxon>
    </lineage>
</organism>
<proteinExistence type="predicted"/>
<reference evidence="1" key="1">
    <citation type="submission" date="2021-02" db="EMBL/GenBank/DDBJ databases">
        <authorList>
            <person name="Nowell W R."/>
        </authorList>
    </citation>
    <scope>NUCLEOTIDE SEQUENCE</scope>
</reference>
<evidence type="ECO:0000313" key="1">
    <source>
        <dbReference type="EMBL" id="CAF4642343.1"/>
    </source>
</evidence>
<dbReference type="AlphaFoldDB" id="A0A8S2ZRH2"/>
<dbReference type="EMBL" id="CAJOBI010113062">
    <property type="protein sequence ID" value="CAF4642343.1"/>
    <property type="molecule type" value="Genomic_DNA"/>
</dbReference>
<name>A0A8S2ZRH2_9BILA</name>
<sequence>PTTRTYRRRQQHPFQFTTHSTHNAAQNVCLV</sequence>
<feature type="non-terminal residue" evidence="1">
    <location>
        <position position="1"/>
    </location>
</feature>
<accession>A0A8S2ZRH2</accession>
<protein>
    <submittedName>
        <fullName evidence="1">Uncharacterized protein</fullName>
    </submittedName>
</protein>